<dbReference type="GO" id="GO:0019152">
    <property type="term" value="F:acetoin dehydrogenase (NAD+) activity"/>
    <property type="evidence" value="ECO:0007669"/>
    <property type="project" value="InterPro"/>
</dbReference>
<proteinExistence type="inferred from homology"/>
<dbReference type="Pfam" id="PF00106">
    <property type="entry name" value="adh_short"/>
    <property type="match status" value="1"/>
</dbReference>
<dbReference type="FunFam" id="3.40.50.720:FF:000084">
    <property type="entry name" value="Short-chain dehydrogenase reductase"/>
    <property type="match status" value="1"/>
</dbReference>
<evidence type="ECO:0000256" key="5">
    <source>
        <dbReference type="PIRSR" id="PIRSR614007-1"/>
    </source>
</evidence>
<dbReference type="OrthoDB" id="9803333at2"/>
<evidence type="ECO:0000256" key="6">
    <source>
        <dbReference type="PIRSR" id="PIRSR614007-2"/>
    </source>
</evidence>
<feature type="binding site" evidence="6">
    <location>
        <begin position="182"/>
        <end position="187"/>
    </location>
    <ligand>
        <name>NAD(+)</name>
        <dbReference type="ChEBI" id="CHEBI:57540"/>
    </ligand>
</feature>
<comment type="function">
    <text evidence="1">Catalyzes the irreversible reduction of 2,3-butanediol to (S)-acetoin in the presence of NADH.</text>
</comment>
<reference evidence="8 9" key="1">
    <citation type="submission" date="2018-03" db="EMBL/GenBank/DDBJ databases">
        <title>Genome sequencing of Weissella confusa isolates.</title>
        <authorList>
            <person name="Kajala I."/>
            <person name="Baruah R."/>
            <person name="Bergsveinson J."/>
            <person name="Juvonen R."/>
            <person name="Ziola B."/>
        </authorList>
    </citation>
    <scope>NUCLEOTIDE SEQUENCE [LARGE SCALE GENOMIC DNA]</scope>
    <source>
        <strain evidence="8 9">VTT E-062653</strain>
    </source>
</reference>
<organism evidence="8 9">
    <name type="scientific">Weissella confusa</name>
    <name type="common">Lactobacillus confusus</name>
    <dbReference type="NCBI Taxonomy" id="1583"/>
    <lineage>
        <taxon>Bacteria</taxon>
        <taxon>Bacillati</taxon>
        <taxon>Bacillota</taxon>
        <taxon>Bacilli</taxon>
        <taxon>Lactobacillales</taxon>
        <taxon>Lactobacillaceae</taxon>
        <taxon>Weissella</taxon>
    </lineage>
</organism>
<evidence type="ECO:0000256" key="7">
    <source>
        <dbReference type="RuleBase" id="RU000363"/>
    </source>
</evidence>
<evidence type="ECO:0000313" key="9">
    <source>
        <dbReference type="Proteomes" id="UP000297646"/>
    </source>
</evidence>
<dbReference type="PRINTS" id="PR00081">
    <property type="entry name" value="GDHRDH"/>
</dbReference>
<sequence>MTKLAIVTGAGQGIGESIAFRLAKDGFAIGVADINTVTGEEVAHALIEAGYQAKFYQIDVAHRGEVFQLVDQAVSDLGELAVYVNNAGIAVIDSFVDADPVDVERILDVNLKGTYWGIQAAATRFKQQGHGGRIVNAASLAGVEASALQSAYSASKFGIRGLTQSSAKELAADQITVNAYNPGVVRTPLRDAIDERTAAIKQVTVPEQQANVLTEIALGREATPADVAEVVAWFASPAAAYITGQSIMVDGGMEFL</sequence>
<feature type="binding site" evidence="6">
    <location>
        <begin position="59"/>
        <end position="60"/>
    </location>
    <ligand>
        <name>NAD(+)</name>
        <dbReference type="ChEBI" id="CHEBI:57540"/>
    </ligand>
</feature>
<dbReference type="InterPro" id="IPR036291">
    <property type="entry name" value="NAD(P)-bd_dom_sf"/>
</dbReference>
<comment type="caution">
    <text evidence="8">The sequence shown here is derived from an EMBL/GenBank/DDBJ whole genome shotgun (WGS) entry which is preliminary data.</text>
</comment>
<feature type="binding site" evidence="6">
    <location>
        <position position="156"/>
    </location>
    <ligand>
        <name>NAD(+)</name>
        <dbReference type="ChEBI" id="CHEBI:57540"/>
    </ligand>
</feature>
<dbReference type="PRINTS" id="PR00080">
    <property type="entry name" value="SDRFAMILY"/>
</dbReference>
<evidence type="ECO:0000256" key="4">
    <source>
        <dbReference type="ARBA" id="ARBA00023027"/>
    </source>
</evidence>
<dbReference type="GO" id="GO:0006633">
    <property type="term" value="P:fatty acid biosynthetic process"/>
    <property type="evidence" value="ECO:0007669"/>
    <property type="project" value="TreeGrafter"/>
</dbReference>
<feature type="binding site" evidence="6">
    <location>
        <position position="33"/>
    </location>
    <ligand>
        <name>NAD(+)</name>
        <dbReference type="ChEBI" id="CHEBI:57540"/>
    </ligand>
</feature>
<feature type="binding site" evidence="6">
    <location>
        <begin position="12"/>
        <end position="14"/>
    </location>
    <ligand>
        <name>NAD(+)</name>
        <dbReference type="ChEBI" id="CHEBI:57540"/>
    </ligand>
</feature>
<dbReference type="InterPro" id="IPR002347">
    <property type="entry name" value="SDR_fam"/>
</dbReference>
<comment type="similarity">
    <text evidence="2 7">Belongs to the short-chain dehydrogenases/reductases (SDR) family.</text>
</comment>
<gene>
    <name evidence="8" type="ORF">C6P11_01795</name>
</gene>
<keyword evidence="3" id="KW-0560">Oxidoreductase</keyword>
<feature type="active site" description="Proton acceptor" evidence="5">
    <location>
        <position position="152"/>
    </location>
</feature>
<keyword evidence="4 6" id="KW-0520">NAD</keyword>
<evidence type="ECO:0000313" key="8">
    <source>
        <dbReference type="EMBL" id="TGE75590.1"/>
    </source>
</evidence>
<dbReference type="GO" id="GO:0045150">
    <property type="term" value="P:acetoin catabolic process"/>
    <property type="evidence" value="ECO:0007669"/>
    <property type="project" value="InterPro"/>
</dbReference>
<dbReference type="GO" id="GO:0008206">
    <property type="term" value="P:bile acid metabolic process"/>
    <property type="evidence" value="ECO:0007669"/>
    <property type="project" value="UniProtKB-ARBA"/>
</dbReference>
<dbReference type="RefSeq" id="WP_135518137.1">
    <property type="nucleotide sequence ID" value="NZ_PVSN01000010.1"/>
</dbReference>
<feature type="binding site" evidence="6">
    <location>
        <position position="86"/>
    </location>
    <ligand>
        <name>NAD(+)</name>
        <dbReference type="ChEBI" id="CHEBI:57540"/>
    </ligand>
</feature>
<feature type="binding site" evidence="6">
    <location>
        <position position="152"/>
    </location>
    <ligand>
        <name>NAD(+)</name>
        <dbReference type="ChEBI" id="CHEBI:57540"/>
    </ligand>
</feature>
<dbReference type="NCBIfam" id="TIGR02415">
    <property type="entry name" value="23BDH"/>
    <property type="match status" value="1"/>
</dbReference>
<dbReference type="GO" id="GO:0048038">
    <property type="term" value="F:quinone binding"/>
    <property type="evidence" value="ECO:0007669"/>
    <property type="project" value="TreeGrafter"/>
</dbReference>
<dbReference type="InterPro" id="IPR014007">
    <property type="entry name" value="23BDH"/>
</dbReference>
<evidence type="ECO:0000256" key="1">
    <source>
        <dbReference type="ARBA" id="ARBA00003200"/>
    </source>
</evidence>
<name>A0A4Z0RZE2_WEICO</name>
<dbReference type="AlphaFoldDB" id="A0A4Z0RZE2"/>
<evidence type="ECO:0000256" key="3">
    <source>
        <dbReference type="ARBA" id="ARBA00023002"/>
    </source>
</evidence>
<dbReference type="EMBL" id="PVSN01000010">
    <property type="protein sequence ID" value="TGE75590.1"/>
    <property type="molecule type" value="Genomic_DNA"/>
</dbReference>
<evidence type="ECO:0000256" key="2">
    <source>
        <dbReference type="ARBA" id="ARBA00006484"/>
    </source>
</evidence>
<dbReference type="Gene3D" id="3.40.50.720">
    <property type="entry name" value="NAD(P)-binding Rossmann-like Domain"/>
    <property type="match status" value="1"/>
</dbReference>
<dbReference type="PANTHER" id="PTHR42760:SF121">
    <property type="entry name" value="3-OXOACYL-(ACYL-CARRIER-PROTEIN) REDUCTASE"/>
    <property type="match status" value="1"/>
</dbReference>
<protein>
    <submittedName>
        <fullName evidence="8">Acetoin reductase</fullName>
    </submittedName>
</protein>
<accession>A0A4Z0RZE2</accession>
<dbReference type="Proteomes" id="UP000297646">
    <property type="component" value="Unassembled WGS sequence"/>
</dbReference>
<dbReference type="PANTHER" id="PTHR42760">
    <property type="entry name" value="SHORT-CHAIN DEHYDROGENASES/REDUCTASES FAMILY MEMBER"/>
    <property type="match status" value="1"/>
</dbReference>
<dbReference type="SUPFAM" id="SSF51735">
    <property type="entry name" value="NAD(P)-binding Rossmann-fold domains"/>
    <property type="match status" value="1"/>
</dbReference>